<reference evidence="2 3" key="1">
    <citation type="submission" date="2014-04" db="EMBL/GenBank/DDBJ databases">
        <authorList>
            <consortium name="DOE Joint Genome Institute"/>
            <person name="Kuo A."/>
            <person name="Tarkka M."/>
            <person name="Buscot F."/>
            <person name="Kohler A."/>
            <person name="Nagy L.G."/>
            <person name="Floudas D."/>
            <person name="Copeland A."/>
            <person name="Barry K.W."/>
            <person name="Cichocki N."/>
            <person name="Veneault-Fourrey C."/>
            <person name="LaButti K."/>
            <person name="Lindquist E.A."/>
            <person name="Lipzen A."/>
            <person name="Lundell T."/>
            <person name="Morin E."/>
            <person name="Murat C."/>
            <person name="Sun H."/>
            <person name="Tunlid A."/>
            <person name="Henrissat B."/>
            <person name="Grigoriev I.V."/>
            <person name="Hibbett D.S."/>
            <person name="Martin F."/>
            <person name="Nordberg H.P."/>
            <person name="Cantor M.N."/>
            <person name="Hua S.X."/>
        </authorList>
    </citation>
    <scope>NUCLEOTIDE SEQUENCE [LARGE SCALE GENOMIC DNA]</scope>
    <source>
        <strain evidence="2 3">F 1598</strain>
    </source>
</reference>
<dbReference type="STRING" id="765440.A0A0C3EK20"/>
<proteinExistence type="predicted"/>
<reference evidence="3" key="2">
    <citation type="submission" date="2015-01" db="EMBL/GenBank/DDBJ databases">
        <title>Evolutionary Origins and Diversification of the Mycorrhizal Mutualists.</title>
        <authorList>
            <consortium name="DOE Joint Genome Institute"/>
            <consortium name="Mycorrhizal Genomics Consortium"/>
            <person name="Kohler A."/>
            <person name="Kuo A."/>
            <person name="Nagy L.G."/>
            <person name="Floudas D."/>
            <person name="Copeland A."/>
            <person name="Barry K.W."/>
            <person name="Cichocki N."/>
            <person name="Veneault-Fourrey C."/>
            <person name="LaButti K."/>
            <person name="Lindquist E.A."/>
            <person name="Lipzen A."/>
            <person name="Lundell T."/>
            <person name="Morin E."/>
            <person name="Murat C."/>
            <person name="Riley R."/>
            <person name="Ohm R."/>
            <person name="Sun H."/>
            <person name="Tunlid A."/>
            <person name="Henrissat B."/>
            <person name="Grigoriev I.V."/>
            <person name="Hibbett D.S."/>
            <person name="Martin F."/>
        </authorList>
    </citation>
    <scope>NUCLEOTIDE SEQUENCE [LARGE SCALE GENOMIC DNA]</scope>
    <source>
        <strain evidence="3">F 1598</strain>
    </source>
</reference>
<dbReference type="OrthoDB" id="2355984at2759"/>
<keyword evidence="3" id="KW-1185">Reference proteome</keyword>
<dbReference type="AlphaFoldDB" id="A0A0C3EK20"/>
<organism evidence="2 3">
    <name type="scientific">Piloderma croceum (strain F 1598)</name>
    <dbReference type="NCBI Taxonomy" id="765440"/>
    <lineage>
        <taxon>Eukaryota</taxon>
        <taxon>Fungi</taxon>
        <taxon>Dikarya</taxon>
        <taxon>Basidiomycota</taxon>
        <taxon>Agaricomycotina</taxon>
        <taxon>Agaricomycetes</taxon>
        <taxon>Agaricomycetidae</taxon>
        <taxon>Atheliales</taxon>
        <taxon>Atheliaceae</taxon>
        <taxon>Piloderma</taxon>
    </lineage>
</organism>
<protein>
    <submittedName>
        <fullName evidence="2">Uncharacterized protein</fullName>
    </submittedName>
</protein>
<dbReference type="HOGENOM" id="CLU_041692_1_0_1"/>
<dbReference type="EMBL" id="KN833098">
    <property type="protein sequence ID" value="KIM72975.1"/>
    <property type="molecule type" value="Genomic_DNA"/>
</dbReference>
<dbReference type="InParanoid" id="A0A0C3EK20"/>
<name>A0A0C3EK20_PILCF</name>
<gene>
    <name evidence="2" type="ORF">PILCRDRAFT_15638</name>
</gene>
<evidence type="ECO:0000256" key="1">
    <source>
        <dbReference type="SAM" id="MobiDB-lite"/>
    </source>
</evidence>
<evidence type="ECO:0000313" key="2">
    <source>
        <dbReference type="EMBL" id="KIM72975.1"/>
    </source>
</evidence>
<evidence type="ECO:0000313" key="3">
    <source>
        <dbReference type="Proteomes" id="UP000054166"/>
    </source>
</evidence>
<sequence length="294" mass="31743">MPSDDARSRSTSPSVPAQGPQTESASQMGKKCLDIIEAYRKGPRTPLANAAVIRDITTALTTATPQFSKAEINDALGSYLKIIIQHDKSTEAAAQHSNGEATGSETIDEPSLSLKWVLSPDAVAGTGKRQKPDEADFPWSIQENLSGGPGLCDDLQRTLDLLRKYARDLKFTKSSILTAENAPQFPNSEWSNIIIGAMVDLDRVISGSFAVSSDNRETEIVGGIQFKFGAAKPVKQVKTSGEWFIAWGIYTQAAVFTFPHCKSELDSYGAQILSLFAATTPSNHSHILVLDKAI</sequence>
<accession>A0A0C3EK20</accession>
<feature type="compositionally biased region" description="Polar residues" evidence="1">
    <location>
        <begin position="9"/>
        <end position="27"/>
    </location>
</feature>
<feature type="region of interest" description="Disordered" evidence="1">
    <location>
        <begin position="1"/>
        <end position="28"/>
    </location>
</feature>
<dbReference type="Proteomes" id="UP000054166">
    <property type="component" value="Unassembled WGS sequence"/>
</dbReference>